<dbReference type="OrthoDB" id="4158994at2759"/>
<evidence type="ECO:0000313" key="4">
    <source>
        <dbReference type="EMBL" id="ODV98321.1"/>
    </source>
</evidence>
<feature type="transmembrane region" description="Helical" evidence="3">
    <location>
        <begin position="186"/>
        <end position="210"/>
    </location>
</feature>
<keyword evidence="3" id="KW-0812">Transmembrane</keyword>
<feature type="compositionally biased region" description="Low complexity" evidence="2">
    <location>
        <begin position="130"/>
        <end position="156"/>
    </location>
</feature>
<dbReference type="EMBL" id="KV454011">
    <property type="protein sequence ID" value="ODV98321.1"/>
    <property type="molecule type" value="Genomic_DNA"/>
</dbReference>
<feature type="transmembrane region" description="Helical" evidence="3">
    <location>
        <begin position="336"/>
        <end position="358"/>
    </location>
</feature>
<dbReference type="AlphaFoldDB" id="A0A1E4U2V2"/>
<reference evidence="5" key="1">
    <citation type="submission" date="2016-05" db="EMBL/GenBank/DDBJ databases">
        <title>Comparative genomics of biotechnologically important yeasts.</title>
        <authorList>
            <consortium name="DOE Joint Genome Institute"/>
            <person name="Riley R."/>
            <person name="Haridas S."/>
            <person name="Wolfe K.H."/>
            <person name="Lopes M.R."/>
            <person name="Hittinger C.T."/>
            <person name="Goker M."/>
            <person name="Salamov A."/>
            <person name="Wisecaver J."/>
            <person name="Long T.M."/>
            <person name="Aerts A.L."/>
            <person name="Barry K."/>
            <person name="Choi C."/>
            <person name="Clum A."/>
            <person name="Coughlan A.Y."/>
            <person name="Deshpande S."/>
            <person name="Douglass A.P."/>
            <person name="Hanson S.J."/>
            <person name="Klenk H.-P."/>
            <person name="Labutti K."/>
            <person name="Lapidus A."/>
            <person name="Lindquist E."/>
            <person name="Lipzen A."/>
            <person name="Meier-Kolthoff J.P."/>
            <person name="Ohm R.A."/>
            <person name="Otillar R.P."/>
            <person name="Pangilinan J."/>
            <person name="Peng Y."/>
            <person name="Rokas A."/>
            <person name="Rosa C.A."/>
            <person name="Scheuner C."/>
            <person name="Sibirny A.A."/>
            <person name="Slot J.C."/>
            <person name="Stielow J.B."/>
            <person name="Sun H."/>
            <person name="Kurtzman C.P."/>
            <person name="Blackwell M."/>
            <person name="Grigoriev I.V."/>
            <person name="Jeffries T.W."/>
        </authorList>
    </citation>
    <scope>NUCLEOTIDE SEQUENCE [LARGE SCALE GENOMIC DNA]</scope>
    <source>
        <strain evidence="5">NRRL Y-2460</strain>
    </source>
</reference>
<name>A0A1E4U2V2_PACTA</name>
<evidence type="ECO:0000256" key="2">
    <source>
        <dbReference type="SAM" id="MobiDB-lite"/>
    </source>
</evidence>
<feature type="coiled-coil region" evidence="1">
    <location>
        <begin position="700"/>
        <end position="745"/>
    </location>
</feature>
<evidence type="ECO:0000313" key="5">
    <source>
        <dbReference type="Proteomes" id="UP000094236"/>
    </source>
</evidence>
<dbReference type="STRING" id="669874.A0A1E4U2V2"/>
<keyword evidence="3" id="KW-0472">Membrane</keyword>
<proteinExistence type="predicted"/>
<feature type="transmembrane region" description="Helical" evidence="3">
    <location>
        <begin position="231"/>
        <end position="251"/>
    </location>
</feature>
<gene>
    <name evidence="4" type="ORF">PACTADRAFT_185198</name>
</gene>
<organism evidence="4 5">
    <name type="scientific">Pachysolen tannophilus NRRL Y-2460</name>
    <dbReference type="NCBI Taxonomy" id="669874"/>
    <lineage>
        <taxon>Eukaryota</taxon>
        <taxon>Fungi</taxon>
        <taxon>Dikarya</taxon>
        <taxon>Ascomycota</taxon>
        <taxon>Saccharomycotina</taxon>
        <taxon>Pichiomycetes</taxon>
        <taxon>Pachysolenaceae</taxon>
        <taxon>Pachysolen</taxon>
    </lineage>
</organism>
<feature type="compositionally biased region" description="Gly residues" evidence="2">
    <location>
        <begin position="11"/>
        <end position="22"/>
    </location>
</feature>
<feature type="region of interest" description="Disordered" evidence="2">
    <location>
        <begin position="130"/>
        <end position="162"/>
    </location>
</feature>
<feature type="coiled-coil region" evidence="1">
    <location>
        <begin position="827"/>
        <end position="915"/>
    </location>
</feature>
<keyword evidence="5" id="KW-1185">Reference proteome</keyword>
<keyword evidence="3" id="KW-1133">Transmembrane helix</keyword>
<evidence type="ECO:0000256" key="3">
    <source>
        <dbReference type="SAM" id="Phobius"/>
    </source>
</evidence>
<accession>A0A1E4U2V2</accession>
<feature type="region of interest" description="Disordered" evidence="2">
    <location>
        <begin position="1"/>
        <end position="34"/>
    </location>
</feature>
<dbReference type="Proteomes" id="UP000094236">
    <property type="component" value="Unassembled WGS sequence"/>
</dbReference>
<keyword evidence="1" id="KW-0175">Coiled coil</keyword>
<feature type="transmembrane region" description="Helical" evidence="3">
    <location>
        <begin position="82"/>
        <end position="104"/>
    </location>
</feature>
<sequence>MDVATQPNVSAGGGVGRNGSGGHRNKNHNQQSAVMVAGDSVNLQSLQSSQSSQSSKSTNAKQQSTSLSFSYLIPSHPFIDTLALLVLFSILPTSMACFIFILNISSDSSVFLLGKFLSGVFKKINGAGEHNHNSNGNGNGNSEPSSSSSSSQGANSTSFATTNRSNGGSIGLFNNSALLHEIVRPLLLSLSIDAFVVCVLLFFSPGLLKFSYHLSKAFIASNLSSYRSSSNLNAFASFLSLLAIGYLFNMTMSYFDIYYFPLSSSSLSLITAGNTSIQNRGDNSDNAKNVLSNLSSSLSSPSFITSSESIIMRYFYRLHKTFVFLILNNSKNYKNWTFLFYFIQQTIYPVLSIHTIILNIKPFLKKNSGFSLFFTKSLDQFSNITFNYNYAITNTNIKSKRGTLNYAEQEIPTVKVDYQISKSSCPSIIEYLNNSENVDQNNNDRYEAPASFPSDQLSNIRDISTAFAVVSENFMNYCIQPFSSLSSNCSTFYPAQQQSQLPSSPSLSQSIKKSTLSSSNATTATSTTSSSLLSTTTTINSTNNKGNENVRFHQPLWSLIAAAKTMFSRLDLYSGESVCLDSSDGALVHNKNEFTRNLINDPVQCFVFLTGENDIGLELFGAIINTILIRVNGVAWYQIVSGVANDVDYVFIRGLTPLSQYDIEVINVNKRNEKELLCHSIISTTSNNSMLIHSKKSTPLDTLQQSLATTNNNLNREKLKLKKQKKDYSKKIHSYKSEIEILKKKLSNNDKSDERNFRKICFLRQTLTSLEQEYSKINDEILNIYNIENELHEKYLQEKKIFDKQFRKLTSFENDYNMKKNLKLNKILSLQNDLSTLNAKNEKLIKKKLKIVEELDALQEYINNLKIEDVEFRLSKRKDRESNRAKSLNKFGLEISKLEKENEGLKAKNIRLRNQL</sequence>
<protein>
    <submittedName>
        <fullName evidence="4">Uncharacterized protein</fullName>
    </submittedName>
</protein>
<evidence type="ECO:0000256" key="1">
    <source>
        <dbReference type="SAM" id="Coils"/>
    </source>
</evidence>